<accession>A0A3G1I8X2</accession>
<evidence type="ECO:0000313" key="9">
    <source>
        <dbReference type="EMBL" id="ART65390.1"/>
    </source>
</evidence>
<dbReference type="InterPro" id="IPR023494">
    <property type="entry name" value="Cyt_c_bgen_Ccs1/CcsB/ResB"/>
</dbReference>
<reference evidence="9" key="1">
    <citation type="journal article" date="2017" name="Sci. Rep.">
        <title>Origin and evolutionary history of freshwater Rhodophyta: further insights based on phylogenomic evidence.</title>
        <authorList>
            <person name="Nan F."/>
            <person name="Feng J."/>
            <person name="Lv J."/>
            <person name="Liu Q."/>
            <person name="Fang K."/>
            <person name="Gong C."/>
            <person name="Xie S."/>
        </authorList>
    </citation>
    <scope>NUCLEOTIDE SEQUENCE</scope>
</reference>
<comment type="subunit">
    <text evidence="6">May interact with CcsA.</text>
</comment>
<evidence type="ECO:0000256" key="4">
    <source>
        <dbReference type="ARBA" id="ARBA00022989"/>
    </source>
</evidence>
<evidence type="ECO:0000256" key="3">
    <source>
        <dbReference type="ARBA" id="ARBA00022748"/>
    </source>
</evidence>
<dbReference type="AlphaFoldDB" id="A0A3G1I8X2"/>
<comment type="function">
    <text evidence="6">Required during biogenesis of c-type cytochromes (cytochrome c6 and cytochrome f) at the step of heme attachment.</text>
</comment>
<geneLocation type="chloroplast" evidence="9"/>
<comment type="subcellular location">
    <subcellularLocation>
        <location evidence="1">Membrane</location>
        <topology evidence="1">Multi-pass membrane protein</topology>
    </subcellularLocation>
    <subcellularLocation>
        <location evidence="6">Plastid</location>
        <location evidence="6">Chloroplast thylakoid membrane</location>
        <topology evidence="6">Multi-pass membrane protein</topology>
    </subcellularLocation>
</comment>
<keyword evidence="5 6" id="KW-0472">Membrane</keyword>
<feature type="transmembrane region" description="Helical" evidence="7">
    <location>
        <begin position="158"/>
        <end position="183"/>
    </location>
</feature>
<name>A0A3G1I8X2_9FLOR</name>
<feature type="domain" description="ResB-like" evidence="8">
    <location>
        <begin position="351"/>
        <end position="420"/>
    </location>
</feature>
<dbReference type="RefSeq" id="YP_009390022.1">
    <property type="nucleotide sequence ID" value="NC_035231.1"/>
</dbReference>
<gene>
    <name evidence="6 9" type="primary">ccs1</name>
</gene>
<evidence type="ECO:0000256" key="7">
    <source>
        <dbReference type="SAM" id="Phobius"/>
    </source>
</evidence>
<comment type="similarity">
    <text evidence="6">Belongs to the Ccs1/CcsB family.</text>
</comment>
<keyword evidence="9" id="KW-0934">Plastid</keyword>
<dbReference type="EMBL" id="KY033529">
    <property type="protein sequence ID" value="ART65390.1"/>
    <property type="molecule type" value="Genomic_DNA"/>
</dbReference>
<evidence type="ECO:0000256" key="6">
    <source>
        <dbReference type="HAMAP-Rule" id="MF_01392"/>
    </source>
</evidence>
<dbReference type="GO" id="GO:0017004">
    <property type="term" value="P:cytochrome complex assembly"/>
    <property type="evidence" value="ECO:0007669"/>
    <property type="project" value="UniProtKB-UniRule"/>
</dbReference>
<dbReference type="InterPro" id="IPR007816">
    <property type="entry name" value="ResB-like_domain"/>
</dbReference>
<dbReference type="PANTHER" id="PTHR31566:SF0">
    <property type="entry name" value="CYTOCHROME C BIOGENESIS PROTEIN CCS1, CHLOROPLASTIC"/>
    <property type="match status" value="1"/>
</dbReference>
<evidence type="ECO:0000256" key="5">
    <source>
        <dbReference type="ARBA" id="ARBA00023136"/>
    </source>
</evidence>
<keyword evidence="3 6" id="KW-0201">Cytochrome c-type biogenesis</keyword>
<dbReference type="PANTHER" id="PTHR31566">
    <property type="entry name" value="CYTOCHROME C BIOGENESIS PROTEIN CCS1, CHLOROPLASTIC"/>
    <property type="match status" value="1"/>
</dbReference>
<feature type="transmembrane region" description="Helical" evidence="7">
    <location>
        <begin position="120"/>
        <end position="138"/>
    </location>
</feature>
<keyword evidence="2 6" id="KW-0812">Transmembrane</keyword>
<dbReference type="HAMAP" id="MF_01392">
    <property type="entry name" value="CytC_Ccs1"/>
    <property type="match status" value="1"/>
</dbReference>
<feature type="transmembrane region" description="Helical" evidence="7">
    <location>
        <begin position="372"/>
        <end position="392"/>
    </location>
</feature>
<evidence type="ECO:0000256" key="1">
    <source>
        <dbReference type="ARBA" id="ARBA00004141"/>
    </source>
</evidence>
<feature type="transmembrane region" description="Helical" evidence="7">
    <location>
        <begin position="21"/>
        <end position="37"/>
    </location>
</feature>
<dbReference type="GeneID" id="33350703"/>
<proteinExistence type="inferred from homology"/>
<evidence type="ECO:0000259" key="8">
    <source>
        <dbReference type="Pfam" id="PF05140"/>
    </source>
</evidence>
<evidence type="ECO:0000256" key="2">
    <source>
        <dbReference type="ARBA" id="ARBA00022692"/>
    </source>
</evidence>
<feature type="transmembrane region" description="Helical" evidence="7">
    <location>
        <begin position="77"/>
        <end position="99"/>
    </location>
</feature>
<organism evidence="9">
    <name type="scientific">Sheathia arcuata</name>
    <dbReference type="NCBI Taxonomy" id="340433"/>
    <lineage>
        <taxon>Eukaryota</taxon>
        <taxon>Rhodophyta</taxon>
        <taxon>Florideophyceae</taxon>
        <taxon>Nemaliophycidae</taxon>
        <taxon>Batrachospermales</taxon>
        <taxon>Batrachospermaceae</taxon>
        <taxon>Sheathia</taxon>
    </lineage>
</organism>
<protein>
    <recommendedName>
        <fullName evidence="6">Cytochrome c biogenesis protein Ccs1</fullName>
    </recommendedName>
</protein>
<keyword evidence="4 6" id="KW-1133">Transmembrane helix</keyword>
<keyword evidence="9" id="KW-0150">Chloroplast</keyword>
<dbReference type="GO" id="GO:0009535">
    <property type="term" value="C:chloroplast thylakoid membrane"/>
    <property type="evidence" value="ECO:0007669"/>
    <property type="project" value="UniProtKB-SubCell"/>
</dbReference>
<dbReference type="Pfam" id="PF05140">
    <property type="entry name" value="ResB"/>
    <property type="match status" value="2"/>
</dbReference>
<feature type="domain" description="ResB-like" evidence="8">
    <location>
        <begin position="18"/>
        <end position="283"/>
    </location>
</feature>
<sequence length="432" mass="50415">MKYKTIIWNFLKKISNLNFSIFLLLLISLISILGTIIEQDESIDYYKKNYPIHEMKLIEINWEIIQRFKLNQLYTNWFFIALLMIFCLSLITCTLSTQLPSLKHARRWKFKKQISVKNTLWQYPTPIIISPSSIIYFLNRTNYHAFHQEYYIYSYKGLLGRLAPICVHVSLVSILGGSLLGLFTGISFQEMIPVGEVFHLKNIIKSGLISSIPDDLIGKINTFTIEYNTNQSIKQFYSNISILNKKKQVIKNQTISVNKPLYFKEFTFYQTNWQINGLKLKINNKYEIQVPIKKIINNNTVLWLTTFYYNNEDVISLVISGLKEPIVYYDKTGQLLQTVTIGEMQTVHNIPIQITEIITSTGLQIKKDPGVLIIYLSFFTLMLSILISYTSYSQLWIIHSNNTIQIFGLTNRAELNFEEDTLKLQNMLSMLY</sequence>
<keyword evidence="6" id="KW-0793">Thylakoid</keyword>